<dbReference type="SMART" id="SM00813">
    <property type="entry name" value="Alpha-L-AF_C"/>
    <property type="match status" value="1"/>
</dbReference>
<dbReference type="Gene3D" id="3.20.20.80">
    <property type="entry name" value="Glycosidases"/>
    <property type="match status" value="1"/>
</dbReference>
<reference evidence="10" key="1">
    <citation type="submission" date="2022-02" db="EMBL/GenBank/DDBJ databases">
        <title>Paenibacillus sp. MBLB1832 Whole Genome Shotgun Sequencing.</title>
        <authorList>
            <person name="Hwang C.Y."/>
            <person name="Cho E.-S."/>
            <person name="Seo M.-J."/>
        </authorList>
    </citation>
    <scope>NUCLEOTIDE SEQUENCE</scope>
    <source>
        <strain evidence="10">MBLB1832</strain>
    </source>
</reference>
<comment type="catalytic activity">
    <reaction evidence="1">
        <text>Hydrolysis of terminal non-reducing alpha-L-arabinofuranoside residues in alpha-L-arabinosides.</text>
        <dbReference type="EC" id="3.2.1.55"/>
    </reaction>
</comment>
<evidence type="ECO:0000259" key="9">
    <source>
        <dbReference type="SMART" id="SM00813"/>
    </source>
</evidence>
<evidence type="ECO:0000256" key="5">
    <source>
        <dbReference type="ARBA" id="ARBA00012670"/>
    </source>
</evidence>
<name>A0AA96LMR1_9BACL</name>
<dbReference type="EMBL" id="CP130319">
    <property type="protein sequence ID" value="WNR43962.1"/>
    <property type="molecule type" value="Genomic_DNA"/>
</dbReference>
<evidence type="ECO:0000256" key="2">
    <source>
        <dbReference type="ARBA" id="ARBA00004881"/>
    </source>
</evidence>
<organism evidence="10 11">
    <name type="scientific">Paenibacillus roseopurpureus</name>
    <dbReference type="NCBI Taxonomy" id="2918901"/>
    <lineage>
        <taxon>Bacteria</taxon>
        <taxon>Bacillati</taxon>
        <taxon>Bacillota</taxon>
        <taxon>Bacilli</taxon>
        <taxon>Bacillales</taxon>
        <taxon>Paenibacillaceae</taxon>
        <taxon>Paenibacillus</taxon>
    </lineage>
</organism>
<keyword evidence="11" id="KW-1185">Reference proteome</keyword>
<evidence type="ECO:0000256" key="1">
    <source>
        <dbReference type="ARBA" id="ARBA00001462"/>
    </source>
</evidence>
<dbReference type="PANTHER" id="PTHR43576:SF3">
    <property type="entry name" value="ALPHA-L-ARABINOFURANOSIDASE C"/>
    <property type="match status" value="1"/>
</dbReference>
<gene>
    <name evidence="10" type="ORF">MJB10_23150</name>
</gene>
<dbReference type="SUPFAM" id="SSF51445">
    <property type="entry name" value="(Trans)glycosidases"/>
    <property type="match status" value="1"/>
</dbReference>
<feature type="domain" description="Alpha-L-arabinofuranosidase C-terminal" evidence="9">
    <location>
        <begin position="292"/>
        <end position="494"/>
    </location>
</feature>
<keyword evidence="7" id="KW-0119">Carbohydrate metabolism</keyword>
<dbReference type="AlphaFoldDB" id="A0AA96LMR1"/>
<dbReference type="Proteomes" id="UP001304650">
    <property type="component" value="Chromosome"/>
</dbReference>
<dbReference type="InterPro" id="IPR010720">
    <property type="entry name" value="Alpha-L-AF_C"/>
</dbReference>
<dbReference type="Gene3D" id="2.60.40.1180">
    <property type="entry name" value="Golgi alpha-mannosidase II"/>
    <property type="match status" value="1"/>
</dbReference>
<comment type="pathway">
    <text evidence="2">Glycan metabolism.</text>
</comment>
<evidence type="ECO:0000256" key="3">
    <source>
        <dbReference type="ARBA" id="ARBA00007186"/>
    </source>
</evidence>
<dbReference type="InterPro" id="IPR017853">
    <property type="entry name" value="GH"/>
</dbReference>
<dbReference type="EC" id="3.2.1.55" evidence="5"/>
<evidence type="ECO:0000256" key="4">
    <source>
        <dbReference type="ARBA" id="ARBA00011165"/>
    </source>
</evidence>
<accession>A0AA96LMR1</accession>
<dbReference type="GO" id="GO:0046556">
    <property type="term" value="F:alpha-L-arabinofuranosidase activity"/>
    <property type="evidence" value="ECO:0007669"/>
    <property type="project" value="UniProtKB-EC"/>
</dbReference>
<sequence length="503" mass="56668">MSMKAKMIIDKDFTVGKVDDRLYGSFIEHLGRAVYGGIYEPGHPEADEQGFRGDVLELVKALQVPIVRYPGGNFVSGYNWEDGIGPVEQRKKRLDLAWRTIEPNLIGLNEFMDWCRKANTEAMMAVNLGTRGPDEARDIMEYSNIKGGTYWSDLRISHGYREPHNIKTWCLGNEMDGPWQTGSKTAHEYGRVACETAKVMKWVDPSIELVACGSSSLTMATFPDWEATVLEHTYDHVDYISLHQYYGNRDKNSANFLAQSMGMDRFINTVISTADYVQAKKRGKKKINLSFDEWNVWYHSNEADSRIEPWSIAPPQLEDIYNHEDALLVGCMLISMLKRADRVKMACLAQLVNVIAPIMTANGGAAWKQTIYYPYLHASVFGRGTVLVPLVTSPKYDTKDYTDVPYLESVAVHNEEKSEVTVFAVNRHLEESLLLELDLRSFGAIQLIEHIVMAHDDLKASNTLEVPDRVKPHHGGSAKVTSNGSIEAQLGKASWNVIRVKLV</sequence>
<dbReference type="GO" id="GO:0000272">
    <property type="term" value="P:polysaccharide catabolic process"/>
    <property type="evidence" value="ECO:0007669"/>
    <property type="project" value="TreeGrafter"/>
</dbReference>
<dbReference type="Pfam" id="PF06964">
    <property type="entry name" value="Alpha-L-AF_C"/>
    <property type="match status" value="1"/>
</dbReference>
<dbReference type="RefSeq" id="WP_314799050.1">
    <property type="nucleotide sequence ID" value="NZ_CP130319.1"/>
</dbReference>
<dbReference type="InterPro" id="IPR055235">
    <property type="entry name" value="ASD1_cat"/>
</dbReference>
<dbReference type="InterPro" id="IPR013780">
    <property type="entry name" value="Glyco_hydro_b"/>
</dbReference>
<comment type="similarity">
    <text evidence="3">Belongs to the glycosyl hydrolase 51 family.</text>
</comment>
<dbReference type="Pfam" id="PF22848">
    <property type="entry name" value="ASD1_dom"/>
    <property type="match status" value="1"/>
</dbReference>
<keyword evidence="8" id="KW-0326">Glycosidase</keyword>
<evidence type="ECO:0000256" key="6">
    <source>
        <dbReference type="ARBA" id="ARBA00022801"/>
    </source>
</evidence>
<protein>
    <recommendedName>
        <fullName evidence="5">non-reducing end alpha-L-arabinofuranosidase</fullName>
        <ecNumber evidence="5">3.2.1.55</ecNumber>
    </recommendedName>
</protein>
<dbReference type="SUPFAM" id="SSF51011">
    <property type="entry name" value="Glycosyl hydrolase domain"/>
    <property type="match status" value="1"/>
</dbReference>
<comment type="subunit">
    <text evidence="4">Homohexamer; trimer of dimers.</text>
</comment>
<evidence type="ECO:0000256" key="7">
    <source>
        <dbReference type="ARBA" id="ARBA00023277"/>
    </source>
</evidence>
<proteinExistence type="inferred from homology"/>
<keyword evidence="6" id="KW-0378">Hydrolase</keyword>
<dbReference type="KEGG" id="proo:MJB10_23150"/>
<evidence type="ECO:0000256" key="8">
    <source>
        <dbReference type="ARBA" id="ARBA00023295"/>
    </source>
</evidence>
<dbReference type="PANTHER" id="PTHR43576">
    <property type="entry name" value="ALPHA-L-ARABINOFURANOSIDASE C-RELATED"/>
    <property type="match status" value="1"/>
</dbReference>
<evidence type="ECO:0000313" key="10">
    <source>
        <dbReference type="EMBL" id="WNR43962.1"/>
    </source>
</evidence>
<dbReference type="GO" id="GO:0046373">
    <property type="term" value="P:L-arabinose metabolic process"/>
    <property type="evidence" value="ECO:0007669"/>
    <property type="project" value="InterPro"/>
</dbReference>
<evidence type="ECO:0000313" key="11">
    <source>
        <dbReference type="Proteomes" id="UP001304650"/>
    </source>
</evidence>